<feature type="compositionally biased region" description="Polar residues" evidence="13">
    <location>
        <begin position="1551"/>
        <end position="1564"/>
    </location>
</feature>
<evidence type="ECO:0000256" key="12">
    <source>
        <dbReference type="SAM" id="Coils"/>
    </source>
</evidence>
<evidence type="ECO:0000256" key="8">
    <source>
        <dbReference type="ARBA" id="ARBA00023163"/>
    </source>
</evidence>
<comment type="subcellular location">
    <subcellularLocation>
        <location evidence="1">Nucleus</location>
    </subcellularLocation>
</comment>
<dbReference type="InterPro" id="IPR001739">
    <property type="entry name" value="Methyl_CpG_DNA-bd"/>
</dbReference>
<name>A0A8C4YX72_GADMO</name>
<evidence type="ECO:0000256" key="13">
    <source>
        <dbReference type="SAM" id="MobiDB-lite"/>
    </source>
</evidence>
<feature type="compositionally biased region" description="Polar residues" evidence="13">
    <location>
        <begin position="586"/>
        <end position="596"/>
    </location>
</feature>
<dbReference type="InterPro" id="IPR037374">
    <property type="entry name" value="BAZ2A/B_Bromo"/>
</dbReference>
<feature type="compositionally biased region" description="Basic residues" evidence="13">
    <location>
        <begin position="1628"/>
        <end position="1640"/>
    </location>
</feature>
<feature type="region of interest" description="Disordered" evidence="13">
    <location>
        <begin position="1398"/>
        <end position="1644"/>
    </location>
</feature>
<keyword evidence="19" id="KW-1185">Reference proteome</keyword>
<dbReference type="Gene3D" id="3.30.890.10">
    <property type="entry name" value="Methyl-cpg-binding Protein 2, Chain A"/>
    <property type="match status" value="1"/>
</dbReference>
<keyword evidence="7 10" id="KW-0103">Bromodomain</keyword>
<feature type="compositionally biased region" description="Polar residues" evidence="13">
    <location>
        <begin position="782"/>
        <end position="808"/>
    </location>
</feature>
<dbReference type="InterPro" id="IPR036427">
    <property type="entry name" value="Bromodomain-like_sf"/>
</dbReference>
<evidence type="ECO:0000256" key="1">
    <source>
        <dbReference type="ARBA" id="ARBA00004123"/>
    </source>
</evidence>
<feature type="region of interest" description="Disordered" evidence="13">
    <location>
        <begin position="95"/>
        <end position="463"/>
    </location>
</feature>
<evidence type="ECO:0000259" key="16">
    <source>
        <dbReference type="PROSITE" id="PS50827"/>
    </source>
</evidence>
<evidence type="ECO:0000259" key="15">
    <source>
        <dbReference type="PROSITE" id="PS50016"/>
    </source>
</evidence>
<feature type="compositionally biased region" description="Acidic residues" evidence="13">
    <location>
        <begin position="675"/>
        <end position="686"/>
    </location>
</feature>
<keyword evidence="6" id="KW-0805">Transcription regulation</keyword>
<dbReference type="SMART" id="SM00297">
    <property type="entry name" value="BROMO"/>
    <property type="match status" value="1"/>
</dbReference>
<feature type="region of interest" description="Disordered" evidence="13">
    <location>
        <begin position="1"/>
        <end position="47"/>
    </location>
</feature>
<reference evidence="18" key="3">
    <citation type="submission" date="2025-09" db="UniProtKB">
        <authorList>
            <consortium name="Ensembl"/>
        </authorList>
    </citation>
    <scope>IDENTIFICATION</scope>
</reference>
<dbReference type="Pfam" id="PF01429">
    <property type="entry name" value="MBD"/>
    <property type="match status" value="1"/>
</dbReference>
<feature type="compositionally biased region" description="Basic residues" evidence="13">
    <location>
        <begin position="1981"/>
        <end position="1991"/>
    </location>
</feature>
<evidence type="ECO:0000256" key="7">
    <source>
        <dbReference type="ARBA" id="ARBA00023117"/>
    </source>
</evidence>
<feature type="compositionally biased region" description="Polar residues" evidence="13">
    <location>
        <begin position="1501"/>
        <end position="1515"/>
    </location>
</feature>
<feature type="compositionally biased region" description="Basic and acidic residues" evidence="13">
    <location>
        <begin position="1527"/>
        <end position="1537"/>
    </location>
</feature>
<dbReference type="CDD" id="cd05503">
    <property type="entry name" value="Bromo_BAZ2A_B_like"/>
    <property type="match status" value="1"/>
</dbReference>
<feature type="compositionally biased region" description="Low complexity" evidence="13">
    <location>
        <begin position="294"/>
        <end position="309"/>
    </location>
</feature>
<comment type="similarity">
    <text evidence="2">Belongs to the WAL family.</text>
</comment>
<feature type="domain" description="Bromo" evidence="14">
    <location>
        <begin position="2066"/>
        <end position="2136"/>
    </location>
</feature>
<dbReference type="SMART" id="SM00384">
    <property type="entry name" value="AT_hook"/>
    <property type="match status" value="3"/>
</dbReference>
<evidence type="ECO:0000313" key="18">
    <source>
        <dbReference type="Ensembl" id="ENSGMOP00000001206.2"/>
    </source>
</evidence>
<dbReference type="InterPro" id="IPR028941">
    <property type="entry name" value="WHIM2_dom"/>
</dbReference>
<feature type="domain" description="DDT" evidence="16">
    <location>
        <begin position="1088"/>
        <end position="1153"/>
    </location>
</feature>
<dbReference type="PANTHER" id="PTHR45915:SF5">
    <property type="entry name" value="BROMODOMAIN ADJACENT TO ZINC FINGER DOMAIN PROTEIN 2A"/>
    <property type="match status" value="1"/>
</dbReference>
<dbReference type="SMART" id="SM00249">
    <property type="entry name" value="PHD"/>
    <property type="match status" value="1"/>
</dbReference>
<evidence type="ECO:0000256" key="5">
    <source>
        <dbReference type="ARBA" id="ARBA00022833"/>
    </source>
</evidence>
<evidence type="ECO:0000256" key="2">
    <source>
        <dbReference type="ARBA" id="ARBA00007444"/>
    </source>
</evidence>
<feature type="compositionally biased region" description="Basic and acidic residues" evidence="13">
    <location>
        <begin position="711"/>
        <end position="723"/>
    </location>
</feature>
<feature type="compositionally biased region" description="Polar residues" evidence="13">
    <location>
        <begin position="689"/>
        <end position="700"/>
    </location>
</feature>
<keyword evidence="3" id="KW-0479">Metal-binding</keyword>
<dbReference type="PANTHER" id="PTHR45915">
    <property type="entry name" value="TRANSCRIPTION INTERMEDIARY FACTOR"/>
    <property type="match status" value="1"/>
</dbReference>
<dbReference type="InterPro" id="IPR019787">
    <property type="entry name" value="Znf_PHD-finger"/>
</dbReference>
<feature type="compositionally biased region" description="Pro residues" evidence="13">
    <location>
        <begin position="247"/>
        <end position="259"/>
    </location>
</feature>
<dbReference type="PROSITE" id="PS50827">
    <property type="entry name" value="DDT"/>
    <property type="match status" value="1"/>
</dbReference>
<dbReference type="InterPro" id="IPR018359">
    <property type="entry name" value="Bromodomain_CS"/>
</dbReference>
<dbReference type="SUPFAM" id="SSF57903">
    <property type="entry name" value="FYVE/PHD zinc finger"/>
    <property type="match status" value="1"/>
</dbReference>
<keyword evidence="12" id="KW-0175">Coiled coil</keyword>
<feature type="compositionally biased region" description="Basic and acidic residues" evidence="13">
    <location>
        <begin position="1265"/>
        <end position="1284"/>
    </location>
</feature>
<evidence type="ECO:0000256" key="4">
    <source>
        <dbReference type="ARBA" id="ARBA00022771"/>
    </source>
</evidence>
<dbReference type="InterPro" id="IPR017956">
    <property type="entry name" value="AT_hook_DNA-bd_motif"/>
</dbReference>
<dbReference type="GeneTree" id="ENSGT00940000159490"/>
<reference evidence="18" key="2">
    <citation type="submission" date="2025-08" db="UniProtKB">
        <authorList>
            <consortium name="Ensembl"/>
        </authorList>
    </citation>
    <scope>IDENTIFICATION</scope>
</reference>
<dbReference type="GO" id="GO:0033553">
    <property type="term" value="C:rDNA heterochromatin"/>
    <property type="evidence" value="ECO:0007669"/>
    <property type="project" value="TreeGrafter"/>
</dbReference>
<dbReference type="GO" id="GO:0003677">
    <property type="term" value="F:DNA binding"/>
    <property type="evidence" value="ECO:0007669"/>
    <property type="project" value="InterPro"/>
</dbReference>
<dbReference type="GO" id="GO:0005634">
    <property type="term" value="C:nucleus"/>
    <property type="evidence" value="ECO:0007669"/>
    <property type="project" value="UniProtKB-SubCell"/>
</dbReference>
<feature type="domain" description="PHD-type" evidence="15">
    <location>
        <begin position="1920"/>
        <end position="1970"/>
    </location>
</feature>
<keyword evidence="5" id="KW-0862">Zinc</keyword>
<dbReference type="Pfam" id="PF00628">
    <property type="entry name" value="PHD"/>
    <property type="match status" value="1"/>
</dbReference>
<dbReference type="InterPro" id="IPR028940">
    <property type="entry name" value="PHD_BAZ2A"/>
</dbReference>
<feature type="coiled-coil region" evidence="12">
    <location>
        <begin position="1016"/>
        <end position="1053"/>
    </location>
</feature>
<dbReference type="Pfam" id="PF00439">
    <property type="entry name" value="Bromodomain"/>
    <property type="match status" value="1"/>
</dbReference>
<dbReference type="InterPro" id="IPR001487">
    <property type="entry name" value="Bromodomain"/>
</dbReference>
<dbReference type="InterPro" id="IPR018501">
    <property type="entry name" value="DDT_dom"/>
</dbReference>
<dbReference type="Gene3D" id="3.30.40.10">
    <property type="entry name" value="Zinc/RING finger domain, C3HC4 (zinc finger)"/>
    <property type="match status" value="1"/>
</dbReference>
<protein>
    <submittedName>
        <fullName evidence="18">Bromodomain adjacent to zinc finger domain 2A</fullName>
    </submittedName>
</protein>
<dbReference type="PROSITE" id="PS50016">
    <property type="entry name" value="ZF_PHD_2"/>
    <property type="match status" value="1"/>
</dbReference>
<feature type="compositionally biased region" description="Low complexity" evidence="13">
    <location>
        <begin position="187"/>
        <end position="214"/>
    </location>
</feature>
<sequence>MEANNHFNYGTQPAASTNSGLKRSSGDSLYTNGSSMSFPQQGKNMNGEMNVNGVTTVLGSSVPGSHPPTTPYPHMSNHQSSVGYDYLWGGQAQYSSAMGPSPGHGMHQKQPPSGIMQPQSQHHYQGHGQYQLNGGMGSSHQPPVAGSPNMSSPGGQYWNRGNPGPQQMGFNSPSVYGSYQSHVHPGLSSPLHHQQQQQQQSLQSPAHQPSQQHLHSQHHPQHHHQQQQSQHYGMMPNGMPYYQPHHPALPAPQPQPTTPSQPQSQSPMIPPAPQNFTPPRGSPQHHNIGRGGTSSPLPVSSVSMLSPSSAQDGSSPQGPSRERSPHPANQSAAQCPDILKRDPAVNASPRSMSSHPSGSPAAVSTSPLGKASTPPRLSMVPVVSSVSAPGPTTEPSHAVVSTPPRVATPPSLASLHSVAGSPKLSSPPLMVQGPRPPSGCGSLIDSAGSPHRTLGSPSRVPALPSNLPALPPLLDTAPRLPVVPSAPLVPAPALVSNSEGRKMLFPRMTSSPYTTSHATTTALAPSYSVTSRFPDPSKAPPEVSGPLTKNASSPAPPKHRSLVSTPPRLVPAFPSADDKSPLYSLPPSTTQASRTFVSAPPPLVSSTTSGAAASPLAQASAVTKASSNNIPSPQAPKPPPPKTEEEDGDGRDGIGARPPQRDTAAANDRSAADEGSCDDASQSEDESMLHSTSRVDLSSSEMEDTSQMDGDGSHVNESTRMDDSSFVAEEASQFDRTSHSEEEPSGVADSTLDSHASSFSEEEEFGDSRAEESSQADETKASGVSTRDATVDSSLNSTSQLEESNVDSLQMELSNVDSSQINTSVADSTGPLHTSTQGTLIRVKKTESRMKGETWYYTPCGRRMKQFPEIIKYLKRHQDSVVSREHFSFSPRMPIGDFYEERETPEGKTWVLLANEEVPSIIMAITGRRGRPPNPDKEKPRRVRAPKGGQVRRPGRPPKPKMVDLLSKVDAKLLKRLEAKGERTEGVCFHCSIFYYNSPAFLGKRVLGARSKAKALAKAQAEAEAAAQAALTAKRAAERRAAAQRRLEERKRQQTISDELKKPTEDMCLTDHKPLPELSRIPGVVLSGAAFAHCLTVVEFLHGYGKVIGLNIPKDIPSLATLQEGLLGLGEGQAEVQDLVLKLLEAALHDPGLSSYYQSVKILGDKLADLELTRSTVSEPLRLFLESHGYDLEVCDTLRTKTFHALAPDTKASILGFLVEELNGSNIVISDIDNTLENMATYRKNKWIIEGKLRKLKSALARRTGRSEEDLGQEERRRSTRVAEDEATEDGGLLQDRASRRARKEEPKLSDVESPTNASIPELERQIDKLTKRQQLFRKKLLQSSHSMRAVSLGQDRFRRRYLALPHLGAILVEGPEELLSSEEVLVAEVPVTLLKREPKVEETPTPTSPPAAASPTAPPSVKPPTSSPDETLDDDGLPGTASLMSQPRGRGRPRKIKPEVELHLRTAKIRRRRRSSARSGGEDGPGSPASAGRDLAHTAFKSSLTQEPYANGTATGDAPGGQLPEDSVKETAERRGQWFNLLPKEPCDASSLTEPQGPASPSTPRVPGGLTDPLVPSAADPATTPPAPAPPLLSSPALDPTPATPTTPSRPVRRRRRGSRGSSPARRGARNAAAKRRGRPPNTVFQELEQQYFTQMVVKPIPKVMVRGWWVIRDAEELQATLRALNPRGIREKVLHKHLAKHMENLSLMCTKAVADPIFQVKTEEGGSLMEALQKPWQVQERMLEVDVNALQWVEELEQRVITADLHLKVTFVLCFVSSNAYTAPEPDSTRDDLQYYEHEVDPRDDWTVRTKKEWSDLPRVATHALDLAVLRLANLERNIERRYLKEPLWNTAEVMRLAPVTTTPGEAPPMDVMSLESEITPRLRTWRQALDRCRSAPQLCLCILQLEKAIAWERSVVKLNCQVCRKGDNDEYLLLCDGCDRGCHMYCLRPKVTQVPEGDWFCPTCTAKEDGESPGSQRSAKKRTRLKKRRYEDDSSDEETAPRRLVGMATRHKDTPPSAPSSSSRYCGDTAAATAGISPAKRRRMTTRNQPDLTYCEIILMEMEAHASAWPFLEPVNPRLVPGYRRIVKTPMDFLTMRERLLQGGYCNCEEFAADAQLVFNNCQLFNEDTSEVGVAGHAMRIFFENRWAEFYDNKDK</sequence>
<dbReference type="Ensembl" id="ENSGMOT00000001250.2">
    <property type="protein sequence ID" value="ENSGMOP00000001206.2"/>
    <property type="gene ID" value="ENSGMOG00000001100.2"/>
</dbReference>
<evidence type="ECO:0000259" key="14">
    <source>
        <dbReference type="PROSITE" id="PS50014"/>
    </source>
</evidence>
<feature type="compositionally biased region" description="Pro residues" evidence="13">
    <location>
        <begin position="1417"/>
        <end position="1427"/>
    </location>
</feature>
<dbReference type="PRINTS" id="PR00503">
    <property type="entry name" value="BROMODOMAIN"/>
</dbReference>
<evidence type="ECO:0000256" key="6">
    <source>
        <dbReference type="ARBA" id="ARBA00023015"/>
    </source>
</evidence>
<evidence type="ECO:0000256" key="11">
    <source>
        <dbReference type="PROSITE-ProRule" id="PRU00146"/>
    </source>
</evidence>
<feature type="compositionally biased region" description="Basic residues" evidence="13">
    <location>
        <begin position="215"/>
        <end position="225"/>
    </location>
</feature>
<dbReference type="InterPro" id="IPR016177">
    <property type="entry name" value="DNA-bd_dom_sf"/>
</dbReference>
<dbReference type="Proteomes" id="UP000694546">
    <property type="component" value="Chromosome 1"/>
</dbReference>
<feature type="domain" description="MBD" evidence="17">
    <location>
        <begin position="822"/>
        <end position="894"/>
    </location>
</feature>
<keyword evidence="8" id="KW-0804">Transcription</keyword>
<proteinExistence type="inferred from homology"/>
<feature type="compositionally biased region" description="Pro residues" evidence="13">
    <location>
        <begin position="1584"/>
        <end position="1594"/>
    </location>
</feature>
<feature type="region of interest" description="Disordered" evidence="13">
    <location>
        <begin position="1970"/>
        <end position="2030"/>
    </location>
</feature>
<dbReference type="SUPFAM" id="SSF47370">
    <property type="entry name" value="Bromodomain"/>
    <property type="match status" value="1"/>
</dbReference>
<feature type="compositionally biased region" description="Polar residues" evidence="13">
    <location>
        <begin position="164"/>
        <end position="181"/>
    </location>
</feature>
<dbReference type="PROSITE" id="PS00633">
    <property type="entry name" value="BROMODOMAIN_1"/>
    <property type="match status" value="1"/>
</dbReference>
<reference evidence="18" key="1">
    <citation type="submission" date="2019-07" db="EMBL/GenBank/DDBJ databases">
        <authorList>
            <consortium name="Wellcome Sanger Institute Data Sharing"/>
        </authorList>
    </citation>
    <scope>NUCLEOTIDE SEQUENCE [LARGE SCALE GENOMIC DNA]</scope>
</reference>
<organism evidence="18 19">
    <name type="scientific">Gadus morhua</name>
    <name type="common">Atlantic cod</name>
    <dbReference type="NCBI Taxonomy" id="8049"/>
    <lineage>
        <taxon>Eukaryota</taxon>
        <taxon>Metazoa</taxon>
        <taxon>Chordata</taxon>
        <taxon>Craniata</taxon>
        <taxon>Vertebrata</taxon>
        <taxon>Euteleostomi</taxon>
        <taxon>Actinopterygii</taxon>
        <taxon>Neopterygii</taxon>
        <taxon>Teleostei</taxon>
        <taxon>Neoteleostei</taxon>
        <taxon>Acanthomorphata</taxon>
        <taxon>Zeiogadaria</taxon>
        <taxon>Gadariae</taxon>
        <taxon>Gadiformes</taxon>
        <taxon>Gadoidei</taxon>
        <taxon>Gadidae</taxon>
        <taxon>Gadus</taxon>
    </lineage>
</organism>
<evidence type="ECO:0000256" key="9">
    <source>
        <dbReference type="ARBA" id="ARBA00023242"/>
    </source>
</evidence>
<dbReference type="GO" id="GO:0008270">
    <property type="term" value="F:zinc ion binding"/>
    <property type="evidence" value="ECO:0007669"/>
    <property type="project" value="UniProtKB-KW"/>
</dbReference>
<dbReference type="SUPFAM" id="SSF54171">
    <property type="entry name" value="DNA-binding domain"/>
    <property type="match status" value="1"/>
</dbReference>
<feature type="compositionally biased region" description="Basic residues" evidence="13">
    <location>
        <begin position="1466"/>
        <end position="1477"/>
    </location>
</feature>
<feature type="compositionally biased region" description="Basic and acidic residues" evidence="13">
    <location>
        <begin position="1297"/>
        <end position="1311"/>
    </location>
</feature>
<feature type="region of interest" description="Disordered" evidence="13">
    <location>
        <begin position="527"/>
        <end position="808"/>
    </location>
</feature>
<dbReference type="Pfam" id="PF15613">
    <property type="entry name" value="WSD"/>
    <property type="match status" value="1"/>
</dbReference>
<dbReference type="SMART" id="SM00391">
    <property type="entry name" value="MBD"/>
    <property type="match status" value="1"/>
</dbReference>
<feature type="compositionally biased region" description="Low complexity" evidence="13">
    <location>
        <begin position="374"/>
        <end position="389"/>
    </location>
</feature>
<dbReference type="InterPro" id="IPR001965">
    <property type="entry name" value="Znf_PHD"/>
</dbReference>
<accession>A0A8C4YX72</accession>
<dbReference type="Pfam" id="PF02791">
    <property type="entry name" value="DDT"/>
    <property type="match status" value="1"/>
</dbReference>
<evidence type="ECO:0000259" key="17">
    <source>
        <dbReference type="PROSITE" id="PS50982"/>
    </source>
</evidence>
<feature type="compositionally biased region" description="Basic and acidic residues" evidence="13">
    <location>
        <begin position="766"/>
        <end position="780"/>
    </location>
</feature>
<dbReference type="InterPro" id="IPR011011">
    <property type="entry name" value="Znf_FYVE_PHD"/>
</dbReference>
<dbReference type="OMA" id="IEDSTHF"/>
<feature type="compositionally biased region" description="Low complexity" evidence="13">
    <location>
        <begin position="347"/>
        <end position="362"/>
    </location>
</feature>
<keyword evidence="9" id="KW-0539">Nucleus</keyword>
<gene>
    <name evidence="18" type="primary">BAZ2A</name>
</gene>
<dbReference type="InterPro" id="IPR013083">
    <property type="entry name" value="Znf_RING/FYVE/PHD"/>
</dbReference>
<evidence type="ECO:0000256" key="10">
    <source>
        <dbReference type="PROSITE-ProRule" id="PRU00035"/>
    </source>
</evidence>
<feature type="compositionally biased region" description="Low complexity" evidence="13">
    <location>
        <begin position="117"/>
        <end position="131"/>
    </location>
</feature>
<dbReference type="PROSITE" id="PS50014">
    <property type="entry name" value="BROMODOMAIN_2"/>
    <property type="match status" value="1"/>
</dbReference>
<evidence type="ECO:0000256" key="3">
    <source>
        <dbReference type="ARBA" id="ARBA00022723"/>
    </source>
</evidence>
<dbReference type="CDD" id="cd15629">
    <property type="entry name" value="PHD_BAZ2A"/>
    <property type="match status" value="1"/>
</dbReference>
<keyword evidence="4 11" id="KW-0863">Zinc-finger</keyword>
<feature type="compositionally biased region" description="Low complexity" evidence="13">
    <location>
        <begin position="1595"/>
        <end position="1611"/>
    </location>
</feature>
<feature type="region of interest" description="Disordered" evidence="13">
    <location>
        <begin position="1264"/>
        <end position="1323"/>
    </location>
</feature>
<feature type="compositionally biased region" description="Low complexity" evidence="13">
    <location>
        <begin position="609"/>
        <end position="621"/>
    </location>
</feature>
<dbReference type="SMART" id="SM00571">
    <property type="entry name" value="DDT"/>
    <property type="match status" value="1"/>
</dbReference>
<dbReference type="PROSITE" id="PS50982">
    <property type="entry name" value="MBD"/>
    <property type="match status" value="1"/>
</dbReference>
<dbReference type="Gene3D" id="1.20.920.10">
    <property type="entry name" value="Bromodomain-like"/>
    <property type="match status" value="1"/>
</dbReference>
<evidence type="ECO:0000313" key="19">
    <source>
        <dbReference type="Proteomes" id="UP000694546"/>
    </source>
</evidence>
<feature type="region of interest" description="Disordered" evidence="13">
    <location>
        <begin position="925"/>
        <end position="961"/>
    </location>
</feature>